<keyword evidence="6" id="KW-1185">Reference proteome</keyword>
<dbReference type="Gene3D" id="3.40.50.2000">
    <property type="entry name" value="Glycogen Phosphorylase B"/>
    <property type="match status" value="2"/>
</dbReference>
<reference evidence="5 6" key="1">
    <citation type="submission" date="2019-08" db="EMBL/GenBank/DDBJ databases">
        <title>Agrococcus lahaulensis sp. nov., isolated from a cold desert of the Indian Himalayas.</title>
        <authorList>
            <person name="Qu J.H."/>
        </authorList>
    </citation>
    <scope>NUCLEOTIDE SEQUENCE [LARGE SCALE GENOMIC DNA]</scope>
    <source>
        <strain evidence="5 6">NS18</strain>
    </source>
</reference>
<dbReference type="PANTHER" id="PTHR12526:SF510">
    <property type="entry name" value="D-INOSITOL 3-PHOSPHATE GLYCOSYLTRANSFERASE"/>
    <property type="match status" value="1"/>
</dbReference>
<accession>A0A5M8QB05</accession>
<dbReference type="PANTHER" id="PTHR12526">
    <property type="entry name" value="GLYCOSYLTRANSFERASE"/>
    <property type="match status" value="1"/>
</dbReference>
<proteinExistence type="predicted"/>
<evidence type="ECO:0000313" key="6">
    <source>
        <dbReference type="Proteomes" id="UP000323221"/>
    </source>
</evidence>
<protein>
    <submittedName>
        <fullName evidence="5">Glycosyltransferase</fullName>
    </submittedName>
</protein>
<dbReference type="GO" id="GO:0016757">
    <property type="term" value="F:glycosyltransferase activity"/>
    <property type="evidence" value="ECO:0007669"/>
    <property type="project" value="UniProtKB-KW"/>
</dbReference>
<gene>
    <name evidence="5" type="ORF">FQ330_08780</name>
</gene>
<dbReference type="Pfam" id="PF13439">
    <property type="entry name" value="Glyco_transf_4"/>
    <property type="match status" value="1"/>
</dbReference>
<dbReference type="Pfam" id="PF00534">
    <property type="entry name" value="Glycos_transf_1"/>
    <property type="match status" value="1"/>
</dbReference>
<dbReference type="EMBL" id="VOIR01000014">
    <property type="protein sequence ID" value="KAA6433139.1"/>
    <property type="molecule type" value="Genomic_DNA"/>
</dbReference>
<sequence length="387" mass="40449">MPTCLFAHPGAELFGSDRMLLESVVAAREQGWRCVVALPEHGPLVDALRGAGATIVIAPSLVLRKALLRPSGWPALVRSTLRGTAAAWRIVARARPDAVYVNTITIPLWPVVARLRGVPSISHVHEAEASGSRLVNALLYAPHLLSRGVLANSAFSLRTIAASLPALARRAVVVANGVAAPADPAPPRARLDGPLRVLYLGRLSPRKGPQVLVAAARLLRERGVAAHVGLLGSPFAGYEWFEDELRASVREAGLGDAVAFHGFHDDVWAFVDACDVLVVPSTIDEPFGNTAVEGILALRPVVASDTSGLREAAGGYPTATLVPPGDATALADALARVVERWDEVVSGVAASAAQAQRRHAPAAYRATVSEALRAAAQAAAPRGRAGA</sequence>
<comment type="caution">
    <text evidence="5">The sequence shown here is derived from an EMBL/GenBank/DDBJ whole genome shotgun (WGS) entry which is preliminary data.</text>
</comment>
<evidence type="ECO:0000256" key="2">
    <source>
        <dbReference type="ARBA" id="ARBA00022679"/>
    </source>
</evidence>
<dbReference type="AlphaFoldDB" id="A0A5M8QB05"/>
<dbReference type="RefSeq" id="WP_146356977.1">
    <property type="nucleotide sequence ID" value="NZ_VOIR01000014.1"/>
</dbReference>
<organism evidence="5 6">
    <name type="scientific">Agrococcus sediminis</name>
    <dbReference type="NCBI Taxonomy" id="2599924"/>
    <lineage>
        <taxon>Bacteria</taxon>
        <taxon>Bacillati</taxon>
        <taxon>Actinomycetota</taxon>
        <taxon>Actinomycetes</taxon>
        <taxon>Micrococcales</taxon>
        <taxon>Microbacteriaceae</taxon>
        <taxon>Agrococcus</taxon>
    </lineage>
</organism>
<evidence type="ECO:0000259" key="3">
    <source>
        <dbReference type="Pfam" id="PF00534"/>
    </source>
</evidence>
<keyword evidence="1" id="KW-0328">Glycosyltransferase</keyword>
<dbReference type="InterPro" id="IPR001296">
    <property type="entry name" value="Glyco_trans_1"/>
</dbReference>
<evidence type="ECO:0000259" key="4">
    <source>
        <dbReference type="Pfam" id="PF13439"/>
    </source>
</evidence>
<keyword evidence="2 5" id="KW-0808">Transferase</keyword>
<evidence type="ECO:0000256" key="1">
    <source>
        <dbReference type="ARBA" id="ARBA00022676"/>
    </source>
</evidence>
<feature type="domain" description="Glycosyltransferase subfamily 4-like N-terminal" evidence="4">
    <location>
        <begin position="16"/>
        <end position="178"/>
    </location>
</feature>
<name>A0A5M8QB05_9MICO</name>
<feature type="domain" description="Glycosyl transferase family 1" evidence="3">
    <location>
        <begin position="192"/>
        <end position="341"/>
    </location>
</feature>
<dbReference type="SUPFAM" id="SSF53756">
    <property type="entry name" value="UDP-Glycosyltransferase/glycogen phosphorylase"/>
    <property type="match status" value="1"/>
</dbReference>
<dbReference type="OrthoDB" id="8878585at2"/>
<evidence type="ECO:0000313" key="5">
    <source>
        <dbReference type="EMBL" id="KAA6433139.1"/>
    </source>
</evidence>
<dbReference type="Proteomes" id="UP000323221">
    <property type="component" value="Unassembled WGS sequence"/>
</dbReference>
<dbReference type="InterPro" id="IPR028098">
    <property type="entry name" value="Glyco_trans_4-like_N"/>
</dbReference>